<protein>
    <submittedName>
        <fullName evidence="5">Uncharacterized protein</fullName>
    </submittedName>
</protein>
<name>A0AA39VE62_ACESA</name>
<feature type="domain" description="MATH" evidence="3">
    <location>
        <begin position="357"/>
        <end position="475"/>
    </location>
</feature>
<gene>
    <name evidence="5" type="ORF">LWI29_024073</name>
</gene>
<dbReference type="SUPFAM" id="SSF49599">
    <property type="entry name" value="TRAF domain-like"/>
    <property type="match status" value="2"/>
</dbReference>
<dbReference type="Gene3D" id="2.60.210.10">
    <property type="entry name" value="Apoptosis, Tumor Necrosis Factor Receptor Associated Protein 2, Chain A"/>
    <property type="match status" value="2"/>
</dbReference>
<dbReference type="PANTHER" id="PTHR46162:SF40">
    <property type="entry name" value="TRAF-LIKE FAMILY PROTEIN"/>
    <property type="match status" value="1"/>
</dbReference>
<dbReference type="SUPFAM" id="SSF51101">
    <property type="entry name" value="Mannose-binding lectins"/>
    <property type="match status" value="1"/>
</dbReference>
<organism evidence="5 6">
    <name type="scientific">Acer saccharum</name>
    <name type="common">Sugar maple</name>
    <dbReference type="NCBI Taxonomy" id="4024"/>
    <lineage>
        <taxon>Eukaryota</taxon>
        <taxon>Viridiplantae</taxon>
        <taxon>Streptophyta</taxon>
        <taxon>Embryophyta</taxon>
        <taxon>Tracheophyta</taxon>
        <taxon>Spermatophyta</taxon>
        <taxon>Magnoliopsida</taxon>
        <taxon>eudicotyledons</taxon>
        <taxon>Gunneridae</taxon>
        <taxon>Pentapetalae</taxon>
        <taxon>rosids</taxon>
        <taxon>malvids</taxon>
        <taxon>Sapindales</taxon>
        <taxon>Sapindaceae</taxon>
        <taxon>Hippocastanoideae</taxon>
        <taxon>Acereae</taxon>
        <taxon>Acer</taxon>
    </lineage>
</organism>
<evidence type="ECO:0000256" key="2">
    <source>
        <dbReference type="ARBA" id="ARBA00022734"/>
    </source>
</evidence>
<dbReference type="GO" id="GO:0030246">
    <property type="term" value="F:carbohydrate binding"/>
    <property type="evidence" value="ECO:0007669"/>
    <property type="project" value="UniProtKB-KW"/>
</dbReference>
<keyword evidence="2" id="KW-0430">Lectin</keyword>
<accession>A0AA39VE62</accession>
<evidence type="ECO:0000259" key="3">
    <source>
        <dbReference type="PROSITE" id="PS50144"/>
    </source>
</evidence>
<keyword evidence="6" id="KW-1185">Reference proteome</keyword>
<dbReference type="InterPro" id="IPR033734">
    <property type="entry name" value="Jacalin-like_lectin_dom_plant"/>
</dbReference>
<dbReference type="Pfam" id="PF22486">
    <property type="entry name" value="MATH_2"/>
    <property type="match status" value="2"/>
</dbReference>
<sequence>MAMEAASFNWENPTKKELWGNIKGGHPWNYQPNGAITDIKIRWGSNIDAISFKSTDGNGNWTQFGGSTGREEPPFEIGWPNDYLESITGSYDSTAINTLCFKTHRGKQYGPFGTPNDGEKKINISTKDSTIVGFFGREGALLDALGIYVKPFAEVSSVPLPDLPMPEPLPLVPSHVLPMRQERDIQPAQFILNIKSYSLLPTELEKKYESKYYDFEDYRWKLILYPRGDKGSNGHVSLFLAIDESTLNRNNNSAVYVDLKLFVLNKITNKYLTIRDTKGALMNFDKSRTVHGFSQLLPLDIFENPCNGYLVDDACAFGAEFFVVQPPSRTKQETLSLFEGLVADAHNKDRVFMDADGKSHTWEIKKFMERGHEEVRFNAKDRTWELHMDRTGKHSPNGEFMSLYMKVHDPARKVYLRARLQAVNPPRSSNEEKTISRWFDQTNNDWGPGIYDFLPLSDIDKYLNAEGTLRIKITFDVISEIK</sequence>
<dbReference type="Pfam" id="PF01419">
    <property type="entry name" value="Jacalin"/>
    <property type="match status" value="1"/>
</dbReference>
<dbReference type="InterPro" id="IPR002083">
    <property type="entry name" value="MATH/TRAF_dom"/>
</dbReference>
<evidence type="ECO:0000313" key="5">
    <source>
        <dbReference type="EMBL" id="KAK0576836.1"/>
    </source>
</evidence>
<evidence type="ECO:0000259" key="4">
    <source>
        <dbReference type="PROSITE" id="PS51752"/>
    </source>
</evidence>
<dbReference type="PROSITE" id="PS51752">
    <property type="entry name" value="JACALIN_LECTIN"/>
    <property type="match status" value="1"/>
</dbReference>
<dbReference type="SMART" id="SM00915">
    <property type="entry name" value="Jacalin"/>
    <property type="match status" value="1"/>
</dbReference>
<reference evidence="5" key="1">
    <citation type="journal article" date="2022" name="Plant J.">
        <title>Strategies of tolerance reflected in two North American maple genomes.</title>
        <authorList>
            <person name="McEvoy S.L."/>
            <person name="Sezen U.U."/>
            <person name="Trouern-Trend A."/>
            <person name="McMahon S.M."/>
            <person name="Schaberg P.G."/>
            <person name="Yang J."/>
            <person name="Wegrzyn J.L."/>
            <person name="Swenson N.G."/>
        </authorList>
    </citation>
    <scope>NUCLEOTIDE SEQUENCE</scope>
    <source>
        <strain evidence="5">NS2018</strain>
    </source>
</reference>
<dbReference type="Proteomes" id="UP001168877">
    <property type="component" value="Unassembled WGS sequence"/>
</dbReference>
<dbReference type="EMBL" id="JAUESC010000386">
    <property type="protein sequence ID" value="KAK0576836.1"/>
    <property type="molecule type" value="Genomic_DNA"/>
</dbReference>
<dbReference type="PANTHER" id="PTHR46162">
    <property type="entry name" value="TRAF-LIKE FAMILY PROTEIN"/>
    <property type="match status" value="1"/>
</dbReference>
<dbReference type="InterPro" id="IPR001229">
    <property type="entry name" value="Jacalin-like_lectin_dom"/>
</dbReference>
<evidence type="ECO:0000256" key="1">
    <source>
        <dbReference type="ARBA" id="ARBA00006568"/>
    </source>
</evidence>
<comment type="similarity">
    <text evidence="1">Belongs to the jacalin lectin family.</text>
</comment>
<reference evidence="5" key="2">
    <citation type="submission" date="2023-06" db="EMBL/GenBank/DDBJ databases">
        <authorList>
            <person name="Swenson N.G."/>
            <person name="Wegrzyn J.L."/>
            <person name="Mcevoy S.L."/>
        </authorList>
    </citation>
    <scope>NUCLEOTIDE SEQUENCE</scope>
    <source>
        <strain evidence="5">NS2018</strain>
        <tissue evidence="5">Leaf</tissue>
    </source>
</reference>
<dbReference type="InterPro" id="IPR036404">
    <property type="entry name" value="Jacalin-like_lectin_dom_sf"/>
</dbReference>
<dbReference type="InterPro" id="IPR008974">
    <property type="entry name" value="TRAF-like"/>
</dbReference>
<dbReference type="AlphaFoldDB" id="A0AA39VE62"/>
<dbReference type="CDD" id="cd09612">
    <property type="entry name" value="Jacalin"/>
    <property type="match status" value="1"/>
</dbReference>
<dbReference type="PROSITE" id="PS50144">
    <property type="entry name" value="MATH"/>
    <property type="match status" value="2"/>
</dbReference>
<dbReference type="Gene3D" id="2.100.10.30">
    <property type="entry name" value="Jacalin-like lectin domain"/>
    <property type="match status" value="1"/>
</dbReference>
<feature type="domain" description="MATH" evidence="3">
    <location>
        <begin position="187"/>
        <end position="321"/>
    </location>
</feature>
<evidence type="ECO:0000313" key="6">
    <source>
        <dbReference type="Proteomes" id="UP001168877"/>
    </source>
</evidence>
<dbReference type="CDD" id="cd00121">
    <property type="entry name" value="MATH"/>
    <property type="match status" value="2"/>
</dbReference>
<proteinExistence type="inferred from homology"/>
<feature type="domain" description="Jacalin-type lectin" evidence="4">
    <location>
        <begin position="13"/>
        <end position="151"/>
    </location>
</feature>
<comment type="caution">
    <text evidence="5">The sequence shown here is derived from an EMBL/GenBank/DDBJ whole genome shotgun (WGS) entry which is preliminary data.</text>
</comment>